<protein>
    <submittedName>
        <fullName evidence="2">Uncharacterized protein</fullName>
    </submittedName>
</protein>
<feature type="region of interest" description="Disordered" evidence="1">
    <location>
        <begin position="1"/>
        <end position="30"/>
    </location>
</feature>
<reference evidence="2" key="1">
    <citation type="submission" date="2014-07" db="EMBL/GenBank/DDBJ databases">
        <authorList>
            <person name="Urmite Genomes Urmite Genomes"/>
        </authorList>
    </citation>
    <scope>NUCLEOTIDE SEQUENCE</scope>
    <source>
        <strain evidence="2">11W110_air</strain>
    </source>
</reference>
<evidence type="ECO:0000313" key="2">
    <source>
        <dbReference type="EMBL" id="CEA06883.1"/>
    </source>
</evidence>
<dbReference type="AlphaFoldDB" id="A0A078MHQ0"/>
<dbReference type="PATRIC" id="fig|1461584.3.peg.183"/>
<sequence length="47" mass="5662">MAHQDRQEKKKRRGRRAPTDGTRRLPPTPSVWEEFLPESRHLLFPPR</sequence>
<accession>A0A078MHQ0</accession>
<evidence type="ECO:0000256" key="1">
    <source>
        <dbReference type="SAM" id="MobiDB-lite"/>
    </source>
</evidence>
<proteinExistence type="predicted"/>
<dbReference type="EMBL" id="LN483070">
    <property type="protein sequence ID" value="CEA06883.1"/>
    <property type="molecule type" value="Genomic_DNA"/>
</dbReference>
<gene>
    <name evidence="2" type="ORF">BN1051_00187</name>
</gene>
<organism evidence="2">
    <name type="scientific">Arthrobacter saudimassiliensis</name>
    <dbReference type="NCBI Taxonomy" id="1461584"/>
    <lineage>
        <taxon>Bacteria</taxon>
        <taxon>Bacillati</taxon>
        <taxon>Actinomycetota</taxon>
        <taxon>Actinomycetes</taxon>
        <taxon>Micrococcales</taxon>
        <taxon>Micrococcaceae</taxon>
        <taxon>Arthrobacter</taxon>
    </lineage>
</organism>
<name>A0A078MHQ0_9MICC</name>